<feature type="transmembrane region" description="Helical" evidence="1">
    <location>
        <begin position="131"/>
        <end position="154"/>
    </location>
</feature>
<keyword evidence="1" id="KW-0812">Transmembrane</keyword>
<feature type="transmembrane region" description="Helical" evidence="1">
    <location>
        <begin position="238"/>
        <end position="270"/>
    </location>
</feature>
<reference evidence="2 3" key="1">
    <citation type="submission" date="2024-06" db="EMBL/GenBank/DDBJ databases">
        <title>A chromosome level genome sequence of Diviner's sage (Salvia divinorum).</title>
        <authorList>
            <person name="Ford S.A."/>
            <person name="Ro D.-K."/>
            <person name="Ness R.W."/>
            <person name="Phillips M.A."/>
        </authorList>
    </citation>
    <scope>NUCLEOTIDE SEQUENCE [LARGE SCALE GENOMIC DNA]</scope>
    <source>
        <strain evidence="2">SAF-2024a</strain>
        <tissue evidence="2">Leaf</tissue>
    </source>
</reference>
<feature type="transmembrane region" description="Helical" evidence="1">
    <location>
        <begin position="85"/>
        <end position="110"/>
    </location>
</feature>
<keyword evidence="1" id="KW-1133">Transmembrane helix</keyword>
<sequence>MEQLITHPLNFYGILIESVSIIFSWKKIFAEITVATIFPLSLLSLCHAHISELLLSIILHNQNPSLNNPNYAFLSEETAFRLFNAAYIIFFLALSLVSTSAVVDAVARVYTANELRFSEVMGVVLKVWKRVMATFLWSWILVITYNMAASALIFPWISDGIIAFGVYAIGFVYISIVWHLASVVSVLEEDCGTDAMIKSCGLVRGRMVISGAVFFFLNLCFVWIEVVFQRYVVVGEMVWRRIGCGILCLLVLCGFTLLGLVAQTVVYFVCKLYHGEIIIIPNSNDPNHHKVDFGDYAPFRSNELDQC</sequence>
<keyword evidence="1" id="KW-0472">Membrane</keyword>
<evidence type="ECO:0000313" key="2">
    <source>
        <dbReference type="EMBL" id="KAL1556979.1"/>
    </source>
</evidence>
<proteinExistence type="predicted"/>
<feature type="transmembrane region" description="Helical" evidence="1">
    <location>
        <begin position="160"/>
        <end position="187"/>
    </location>
</feature>
<protein>
    <recommendedName>
        <fullName evidence="4">Transmembrane protein</fullName>
    </recommendedName>
</protein>
<feature type="transmembrane region" description="Helical" evidence="1">
    <location>
        <begin position="208"/>
        <end position="232"/>
    </location>
</feature>
<comment type="caution">
    <text evidence="2">The sequence shown here is derived from an EMBL/GenBank/DDBJ whole genome shotgun (WGS) entry which is preliminary data.</text>
</comment>
<gene>
    <name evidence="2" type="ORF">AAHA92_12524</name>
</gene>
<feature type="transmembrane region" description="Helical" evidence="1">
    <location>
        <begin position="37"/>
        <end position="59"/>
    </location>
</feature>
<evidence type="ECO:0008006" key="4">
    <source>
        <dbReference type="Google" id="ProtNLM"/>
    </source>
</evidence>
<dbReference type="Proteomes" id="UP001567538">
    <property type="component" value="Unassembled WGS sequence"/>
</dbReference>
<evidence type="ECO:0000313" key="3">
    <source>
        <dbReference type="Proteomes" id="UP001567538"/>
    </source>
</evidence>
<accession>A0ABD1HLJ3</accession>
<evidence type="ECO:0000256" key="1">
    <source>
        <dbReference type="SAM" id="Phobius"/>
    </source>
</evidence>
<feature type="transmembrane region" description="Helical" evidence="1">
    <location>
        <begin position="6"/>
        <end position="25"/>
    </location>
</feature>
<dbReference type="AlphaFoldDB" id="A0ABD1HLJ3"/>
<dbReference type="EMBL" id="JBEAFC010000005">
    <property type="protein sequence ID" value="KAL1556979.1"/>
    <property type="molecule type" value="Genomic_DNA"/>
</dbReference>
<dbReference type="PANTHER" id="PTHR33133:SF5">
    <property type="entry name" value="OS08G0107100 PROTEIN"/>
    <property type="match status" value="1"/>
</dbReference>
<dbReference type="PANTHER" id="PTHR33133">
    <property type="entry name" value="OS08G0107100 PROTEIN-RELATED"/>
    <property type="match status" value="1"/>
</dbReference>
<organism evidence="2 3">
    <name type="scientific">Salvia divinorum</name>
    <name type="common">Maria pastora</name>
    <name type="synonym">Diviner's sage</name>
    <dbReference type="NCBI Taxonomy" id="28513"/>
    <lineage>
        <taxon>Eukaryota</taxon>
        <taxon>Viridiplantae</taxon>
        <taxon>Streptophyta</taxon>
        <taxon>Embryophyta</taxon>
        <taxon>Tracheophyta</taxon>
        <taxon>Spermatophyta</taxon>
        <taxon>Magnoliopsida</taxon>
        <taxon>eudicotyledons</taxon>
        <taxon>Gunneridae</taxon>
        <taxon>Pentapetalae</taxon>
        <taxon>asterids</taxon>
        <taxon>lamiids</taxon>
        <taxon>Lamiales</taxon>
        <taxon>Lamiaceae</taxon>
        <taxon>Nepetoideae</taxon>
        <taxon>Mentheae</taxon>
        <taxon>Salviinae</taxon>
        <taxon>Salvia</taxon>
        <taxon>Salvia subgen. Calosphace</taxon>
    </lineage>
</organism>
<name>A0ABD1HLJ3_SALDI</name>
<keyword evidence="3" id="KW-1185">Reference proteome</keyword>